<dbReference type="AlphaFoldDB" id="A0AAD6QVN7"/>
<comment type="caution">
    <text evidence="1">The sequence shown here is derived from an EMBL/GenBank/DDBJ whole genome shotgun (WGS) entry which is preliminary data.</text>
</comment>
<evidence type="ECO:0000313" key="2">
    <source>
        <dbReference type="Proteomes" id="UP001164929"/>
    </source>
</evidence>
<gene>
    <name evidence="1" type="ORF">NC653_013956</name>
</gene>
<sequence>MINKYIYMYNKKDNHKRIDKTNQNTLIHFILIIKKAFNYIQVINLYMLRFVYHGASLFLKNEIKDYFGVQGRFQFKLSDINFRNFVINEWKNWIQTNRIYIKKDQLIHYEKQNNFEEDSLSDQKNNFQKYYRYNILLYKSINYEDKKDSSIYELPFQLNNKKEIFYNYKIDKSKLFDVLGGMLVNKHLAQDDIIDKKKSSHRKYMDWRILHFGLGKKVDIES</sequence>
<proteinExistence type="predicted"/>
<evidence type="ECO:0000313" key="1">
    <source>
        <dbReference type="EMBL" id="KAJ6997544.1"/>
    </source>
</evidence>
<accession>A0AAD6QVN7</accession>
<name>A0AAD6QVN7_9ROSI</name>
<evidence type="ECO:0008006" key="3">
    <source>
        <dbReference type="Google" id="ProtNLM"/>
    </source>
</evidence>
<dbReference type="EMBL" id="JAQIZT010000005">
    <property type="protein sequence ID" value="KAJ6997544.1"/>
    <property type="molecule type" value="Genomic_DNA"/>
</dbReference>
<organism evidence="1 2">
    <name type="scientific">Populus alba x Populus x berolinensis</name>
    <dbReference type="NCBI Taxonomy" id="444605"/>
    <lineage>
        <taxon>Eukaryota</taxon>
        <taxon>Viridiplantae</taxon>
        <taxon>Streptophyta</taxon>
        <taxon>Embryophyta</taxon>
        <taxon>Tracheophyta</taxon>
        <taxon>Spermatophyta</taxon>
        <taxon>Magnoliopsida</taxon>
        <taxon>eudicotyledons</taxon>
        <taxon>Gunneridae</taxon>
        <taxon>Pentapetalae</taxon>
        <taxon>rosids</taxon>
        <taxon>fabids</taxon>
        <taxon>Malpighiales</taxon>
        <taxon>Salicaceae</taxon>
        <taxon>Saliceae</taxon>
        <taxon>Populus</taxon>
    </lineage>
</organism>
<protein>
    <recommendedName>
        <fullName evidence="3">Ycf1</fullName>
    </recommendedName>
</protein>
<reference evidence="1" key="1">
    <citation type="journal article" date="2023" name="Mol. Ecol. Resour.">
        <title>Chromosome-level genome assembly of a triploid poplar Populus alba 'Berolinensis'.</title>
        <authorList>
            <person name="Chen S."/>
            <person name="Yu Y."/>
            <person name="Wang X."/>
            <person name="Wang S."/>
            <person name="Zhang T."/>
            <person name="Zhou Y."/>
            <person name="He R."/>
            <person name="Meng N."/>
            <person name="Wang Y."/>
            <person name="Liu W."/>
            <person name="Liu Z."/>
            <person name="Liu J."/>
            <person name="Guo Q."/>
            <person name="Huang H."/>
            <person name="Sederoff R.R."/>
            <person name="Wang G."/>
            <person name="Qu G."/>
            <person name="Chen S."/>
        </authorList>
    </citation>
    <scope>NUCLEOTIDE SEQUENCE</scope>
    <source>
        <strain evidence="1">SC-2020</strain>
    </source>
</reference>
<dbReference type="Proteomes" id="UP001164929">
    <property type="component" value="Chromosome 5"/>
</dbReference>
<keyword evidence="2" id="KW-1185">Reference proteome</keyword>